<dbReference type="Proteomes" id="UP000053676">
    <property type="component" value="Unassembled WGS sequence"/>
</dbReference>
<accession>W2T0A8</accession>
<evidence type="ECO:0000313" key="2">
    <source>
        <dbReference type="Proteomes" id="UP000053676"/>
    </source>
</evidence>
<proteinExistence type="predicted"/>
<keyword evidence="2" id="KW-1185">Reference proteome</keyword>
<dbReference type="AlphaFoldDB" id="W2T0A8"/>
<sequence length="66" mass="7700">MILDGPMKGESCVKYIEELRGGSGLRYENQEEAFYMDLKELLREDHTFCKVIISDFNAKHFPEKKA</sequence>
<organism evidence="1 2">
    <name type="scientific">Necator americanus</name>
    <name type="common">Human hookworm</name>
    <dbReference type="NCBI Taxonomy" id="51031"/>
    <lineage>
        <taxon>Eukaryota</taxon>
        <taxon>Metazoa</taxon>
        <taxon>Ecdysozoa</taxon>
        <taxon>Nematoda</taxon>
        <taxon>Chromadorea</taxon>
        <taxon>Rhabditida</taxon>
        <taxon>Rhabditina</taxon>
        <taxon>Rhabditomorpha</taxon>
        <taxon>Strongyloidea</taxon>
        <taxon>Ancylostomatidae</taxon>
        <taxon>Bunostominae</taxon>
        <taxon>Necator</taxon>
    </lineage>
</organism>
<gene>
    <name evidence="1" type="ORF">NECAME_12483</name>
</gene>
<evidence type="ECO:0000313" key="1">
    <source>
        <dbReference type="EMBL" id="ETN75313.1"/>
    </source>
</evidence>
<dbReference type="KEGG" id="nai:NECAME_12483"/>
<reference evidence="2" key="1">
    <citation type="journal article" date="2014" name="Nat. Genet.">
        <title>Genome of the human hookworm Necator americanus.</title>
        <authorList>
            <person name="Tang Y.T."/>
            <person name="Gao X."/>
            <person name="Rosa B.A."/>
            <person name="Abubucker S."/>
            <person name="Hallsworth-Pepin K."/>
            <person name="Martin J."/>
            <person name="Tyagi R."/>
            <person name="Heizer E."/>
            <person name="Zhang X."/>
            <person name="Bhonagiri-Palsikar V."/>
            <person name="Minx P."/>
            <person name="Warren W.C."/>
            <person name="Wang Q."/>
            <person name="Zhan B."/>
            <person name="Hotez P.J."/>
            <person name="Sternberg P.W."/>
            <person name="Dougall A."/>
            <person name="Gaze S.T."/>
            <person name="Mulvenna J."/>
            <person name="Sotillo J."/>
            <person name="Ranganathan S."/>
            <person name="Rabelo E.M."/>
            <person name="Wilson R.K."/>
            <person name="Felgner P.L."/>
            <person name="Bethony J."/>
            <person name="Hawdon J.M."/>
            <person name="Gasser R.B."/>
            <person name="Loukas A."/>
            <person name="Mitreva M."/>
        </authorList>
    </citation>
    <scope>NUCLEOTIDE SEQUENCE [LARGE SCALE GENOMIC DNA]</scope>
</reference>
<dbReference type="EMBL" id="KI660308">
    <property type="protein sequence ID" value="ETN75313.1"/>
    <property type="molecule type" value="Genomic_DNA"/>
</dbReference>
<protein>
    <submittedName>
        <fullName evidence="1">Uncharacterized protein</fullName>
    </submittedName>
</protein>
<name>W2T0A8_NECAM</name>